<dbReference type="InterPro" id="IPR002172">
    <property type="entry name" value="LDrepeatLR_classA_rpt"/>
</dbReference>
<sequence length="198" mass="21608">MARINRYILLTVLVLFIEFTNAKAVNEKIFMDKLCGSGAIVLDGDVKPGTAFQLSSSTKFQPNFSCTIKFRTAQPTQRLVVTVEQLNIADCPGDTLRIYDGTTLLNQDVKQQCGTPSSFTFTTKTTEASFTFATGKTTKTASFKIAMAIHFAAVPSCPQNLGFYLCKNKNCISKSLKCDAHDHCGDATDEFSCAIIGK</sequence>
<dbReference type="Pfam" id="PF00431">
    <property type="entry name" value="CUB"/>
    <property type="match status" value="1"/>
</dbReference>
<accession>A0A814GDX7</accession>
<dbReference type="PANTHER" id="PTHR24652:SF69">
    <property type="entry name" value="CUB DOMAIN-CONTAINING PROTEIN"/>
    <property type="match status" value="1"/>
</dbReference>
<protein>
    <recommendedName>
        <fullName evidence="4">CUB domain-containing protein</fullName>
    </recommendedName>
</protein>
<dbReference type="EMBL" id="CAJOAY010005947">
    <property type="protein sequence ID" value="CAF4125036.1"/>
    <property type="molecule type" value="Genomic_DNA"/>
</dbReference>
<feature type="chain" id="PRO_5035601065" description="CUB domain-containing protein" evidence="3">
    <location>
        <begin position="25"/>
        <end position="198"/>
    </location>
</feature>
<feature type="signal peptide" evidence="3">
    <location>
        <begin position="1"/>
        <end position="24"/>
    </location>
</feature>
<evidence type="ECO:0000313" key="5">
    <source>
        <dbReference type="EMBL" id="CAF0994977.1"/>
    </source>
</evidence>
<dbReference type="SUPFAM" id="SSF57424">
    <property type="entry name" value="LDL receptor-like module"/>
    <property type="match status" value="1"/>
</dbReference>
<reference evidence="5" key="1">
    <citation type="submission" date="2021-02" db="EMBL/GenBank/DDBJ databases">
        <authorList>
            <person name="Nowell W R."/>
        </authorList>
    </citation>
    <scope>NUCLEOTIDE SEQUENCE</scope>
</reference>
<organism evidence="5 7">
    <name type="scientific">Adineta steineri</name>
    <dbReference type="NCBI Taxonomy" id="433720"/>
    <lineage>
        <taxon>Eukaryota</taxon>
        <taxon>Metazoa</taxon>
        <taxon>Spiralia</taxon>
        <taxon>Gnathifera</taxon>
        <taxon>Rotifera</taxon>
        <taxon>Eurotatoria</taxon>
        <taxon>Bdelloidea</taxon>
        <taxon>Adinetida</taxon>
        <taxon>Adinetidae</taxon>
        <taxon>Adineta</taxon>
    </lineage>
</organism>
<keyword evidence="3" id="KW-0732">Signal</keyword>
<dbReference type="Proteomes" id="UP000663881">
    <property type="component" value="Unassembled WGS sequence"/>
</dbReference>
<dbReference type="Proteomes" id="UP000663891">
    <property type="component" value="Unassembled WGS sequence"/>
</dbReference>
<evidence type="ECO:0000256" key="1">
    <source>
        <dbReference type="ARBA" id="ARBA00023157"/>
    </source>
</evidence>
<dbReference type="InterPro" id="IPR036055">
    <property type="entry name" value="LDL_receptor-like_sf"/>
</dbReference>
<dbReference type="PROSITE" id="PS50068">
    <property type="entry name" value="LDLRA_2"/>
    <property type="match status" value="1"/>
</dbReference>
<evidence type="ECO:0000313" key="7">
    <source>
        <dbReference type="Proteomes" id="UP000663891"/>
    </source>
</evidence>
<feature type="disulfide bond" evidence="2">
    <location>
        <begin position="178"/>
        <end position="193"/>
    </location>
</feature>
<evidence type="ECO:0000256" key="3">
    <source>
        <dbReference type="SAM" id="SignalP"/>
    </source>
</evidence>
<dbReference type="SUPFAM" id="SSF49854">
    <property type="entry name" value="Spermadhesin, CUB domain"/>
    <property type="match status" value="1"/>
</dbReference>
<dbReference type="OrthoDB" id="6514358at2759"/>
<dbReference type="Gene3D" id="2.60.120.290">
    <property type="entry name" value="Spermadhesin, CUB domain"/>
    <property type="match status" value="1"/>
</dbReference>
<dbReference type="CDD" id="cd00112">
    <property type="entry name" value="LDLa"/>
    <property type="match status" value="1"/>
</dbReference>
<dbReference type="EMBL" id="CAJNON010000120">
    <property type="protein sequence ID" value="CAF0994977.1"/>
    <property type="molecule type" value="Genomic_DNA"/>
</dbReference>
<evidence type="ECO:0000256" key="2">
    <source>
        <dbReference type="PROSITE-ProRule" id="PRU00124"/>
    </source>
</evidence>
<proteinExistence type="predicted"/>
<dbReference type="InterPro" id="IPR000859">
    <property type="entry name" value="CUB_dom"/>
</dbReference>
<dbReference type="Gene3D" id="4.10.400.10">
    <property type="entry name" value="Low-density Lipoprotein Receptor"/>
    <property type="match status" value="1"/>
</dbReference>
<evidence type="ECO:0000313" key="6">
    <source>
        <dbReference type="EMBL" id="CAF4125036.1"/>
    </source>
</evidence>
<feature type="domain" description="CUB" evidence="4">
    <location>
        <begin position="58"/>
        <end position="145"/>
    </location>
</feature>
<dbReference type="PANTHER" id="PTHR24652">
    <property type="entry name" value="LOW-DENSITY LIPOPROTEIN RECEPTOR CLASS A DOMAIN-CONTAINING PROTEIN 2"/>
    <property type="match status" value="1"/>
</dbReference>
<dbReference type="PROSITE" id="PS01209">
    <property type="entry name" value="LDLRA_1"/>
    <property type="match status" value="1"/>
</dbReference>
<evidence type="ECO:0000259" key="4">
    <source>
        <dbReference type="Pfam" id="PF00431"/>
    </source>
</evidence>
<comment type="caution">
    <text evidence="5">The sequence shown here is derived from an EMBL/GenBank/DDBJ whole genome shotgun (WGS) entry which is preliminary data.</text>
</comment>
<dbReference type="InterPro" id="IPR035914">
    <property type="entry name" value="Sperma_CUB_dom_sf"/>
</dbReference>
<gene>
    <name evidence="6" type="ORF">OKA104_LOCUS36945</name>
    <name evidence="5" type="ORF">VCS650_LOCUS14407</name>
</gene>
<name>A0A814GDX7_9BILA</name>
<comment type="caution">
    <text evidence="2">Lacks conserved residue(s) required for the propagation of feature annotation.</text>
</comment>
<keyword evidence="1 2" id="KW-1015">Disulfide bond</keyword>
<dbReference type="InterPro" id="IPR023415">
    <property type="entry name" value="LDLR_class-A_CS"/>
</dbReference>
<dbReference type="SMART" id="SM00192">
    <property type="entry name" value="LDLa"/>
    <property type="match status" value="1"/>
</dbReference>
<dbReference type="AlphaFoldDB" id="A0A814GDX7"/>
<feature type="disulfide bond" evidence="2">
    <location>
        <begin position="166"/>
        <end position="184"/>
    </location>
</feature>
<dbReference type="InterPro" id="IPR042333">
    <property type="entry name" value="LRAD2/Mig-13-like"/>
</dbReference>